<keyword evidence="4 6" id="KW-0408">Iron</keyword>
<dbReference type="SUPFAM" id="SSF52540">
    <property type="entry name" value="P-loop containing nucleoside triphosphate hydrolases"/>
    <property type="match status" value="1"/>
</dbReference>
<name>A0AAE3HEJ3_9FIRM</name>
<dbReference type="CDD" id="cd02037">
    <property type="entry name" value="Mrp_NBP35"/>
    <property type="match status" value="1"/>
</dbReference>
<evidence type="ECO:0000256" key="4">
    <source>
        <dbReference type="ARBA" id="ARBA00023004"/>
    </source>
</evidence>
<dbReference type="InterPro" id="IPR019591">
    <property type="entry name" value="Mrp/NBP35_ATP-bd"/>
</dbReference>
<evidence type="ECO:0000256" key="6">
    <source>
        <dbReference type="HAMAP-Rule" id="MF_02040"/>
    </source>
</evidence>
<dbReference type="InterPro" id="IPR033756">
    <property type="entry name" value="YlxH/NBP35"/>
</dbReference>
<dbReference type="GO" id="GO:0016887">
    <property type="term" value="F:ATP hydrolysis activity"/>
    <property type="evidence" value="ECO:0007669"/>
    <property type="project" value="UniProtKB-UniRule"/>
</dbReference>
<feature type="binding site" evidence="6">
    <location>
        <begin position="23"/>
        <end position="30"/>
    </location>
    <ligand>
        <name>ATP</name>
        <dbReference type="ChEBI" id="CHEBI:30616"/>
    </ligand>
</feature>
<dbReference type="GO" id="GO:0051539">
    <property type="term" value="F:4 iron, 4 sulfur cluster binding"/>
    <property type="evidence" value="ECO:0007669"/>
    <property type="project" value="TreeGrafter"/>
</dbReference>
<evidence type="ECO:0000313" key="8">
    <source>
        <dbReference type="Proteomes" id="UP001205748"/>
    </source>
</evidence>
<dbReference type="InterPro" id="IPR027417">
    <property type="entry name" value="P-loop_NTPase"/>
</dbReference>
<dbReference type="Gene3D" id="3.40.50.300">
    <property type="entry name" value="P-loop containing nucleotide triphosphate hydrolases"/>
    <property type="match status" value="1"/>
</dbReference>
<comment type="function">
    <text evidence="6">Binds and transfers iron-sulfur (Fe-S) clusters to target apoproteins. Can hydrolyze ATP.</text>
</comment>
<comment type="subunit">
    <text evidence="6">Homodimer.</text>
</comment>
<keyword evidence="8" id="KW-1185">Reference proteome</keyword>
<dbReference type="Proteomes" id="UP001205748">
    <property type="component" value="Unassembled WGS sequence"/>
</dbReference>
<reference evidence="7" key="1">
    <citation type="submission" date="2022-07" db="EMBL/GenBank/DDBJ databases">
        <title>Enhanced cultured diversity of the mouse gut microbiota enables custom-made synthetic communities.</title>
        <authorList>
            <person name="Afrizal A."/>
        </authorList>
    </citation>
    <scope>NUCLEOTIDE SEQUENCE</scope>
    <source>
        <strain evidence="7">DSM 28593</strain>
    </source>
</reference>
<dbReference type="EMBL" id="JANKAS010000001">
    <property type="protein sequence ID" value="MCR1897673.1"/>
    <property type="molecule type" value="Genomic_DNA"/>
</dbReference>
<dbReference type="RefSeq" id="WP_257529081.1">
    <property type="nucleotide sequence ID" value="NZ_JANKAS010000001.1"/>
</dbReference>
<comment type="caution">
    <text evidence="7">The sequence shown here is derived from an EMBL/GenBank/DDBJ whole genome shotgun (WGS) entry which is preliminary data.</text>
</comment>
<sequence>MIFQKEKPNEFSTIKKVIAIMSGKGGVGKSSVTSLIASLVQDQGYKVGIMDADITGPSIPRIFGINKERADRNNKYIDPVETSSGIKTISINLLLDNEESPVIWRGPILNNTVKQFFSHVNWGELDYLFIDLPPGTGDIPLTIMQVIPIDGIIVVTSPQELVKLIVKKSVKMASSLDIPLLGIVENMSYFQCPHCDEKTEIFGKSLIEGITQEMDLELISKLPIDPKLVEMSDEGKIEEYIQNQKDQYEEFIQNILKIL</sequence>
<keyword evidence="1 6" id="KW-0479">Metal-binding</keyword>
<dbReference type="HAMAP" id="MF_02040">
    <property type="entry name" value="Mrp_NBP35"/>
    <property type="match status" value="1"/>
</dbReference>
<protein>
    <recommendedName>
        <fullName evidence="6">Iron-sulfur cluster carrier protein</fullName>
    </recommendedName>
</protein>
<dbReference type="PANTHER" id="PTHR42961:SF2">
    <property type="entry name" value="IRON-SULFUR PROTEIN NUBPL"/>
    <property type="match status" value="1"/>
</dbReference>
<dbReference type="GO" id="GO:0046872">
    <property type="term" value="F:metal ion binding"/>
    <property type="evidence" value="ECO:0007669"/>
    <property type="project" value="UniProtKB-KW"/>
</dbReference>
<evidence type="ECO:0000256" key="1">
    <source>
        <dbReference type="ARBA" id="ARBA00022723"/>
    </source>
</evidence>
<keyword evidence="5 6" id="KW-0411">Iron-sulfur</keyword>
<evidence type="ECO:0000313" key="7">
    <source>
        <dbReference type="EMBL" id="MCR1897673.1"/>
    </source>
</evidence>
<keyword evidence="6" id="KW-0378">Hydrolase</keyword>
<gene>
    <name evidence="7" type="ORF">NSA47_01535</name>
</gene>
<dbReference type="Pfam" id="PF10609">
    <property type="entry name" value="ParA"/>
    <property type="match status" value="1"/>
</dbReference>
<dbReference type="GO" id="GO:0005524">
    <property type="term" value="F:ATP binding"/>
    <property type="evidence" value="ECO:0007669"/>
    <property type="project" value="UniProtKB-UniRule"/>
</dbReference>
<evidence type="ECO:0000256" key="2">
    <source>
        <dbReference type="ARBA" id="ARBA00022741"/>
    </source>
</evidence>
<keyword evidence="2 6" id="KW-0547">Nucleotide-binding</keyword>
<dbReference type="AlphaFoldDB" id="A0AAE3HEJ3"/>
<evidence type="ECO:0000256" key="3">
    <source>
        <dbReference type="ARBA" id="ARBA00022840"/>
    </source>
</evidence>
<proteinExistence type="inferred from homology"/>
<dbReference type="PANTHER" id="PTHR42961">
    <property type="entry name" value="IRON-SULFUR PROTEIN NUBPL"/>
    <property type="match status" value="1"/>
</dbReference>
<dbReference type="GO" id="GO:0140663">
    <property type="term" value="F:ATP-dependent FeS chaperone activity"/>
    <property type="evidence" value="ECO:0007669"/>
    <property type="project" value="InterPro"/>
</dbReference>
<comment type="similarity">
    <text evidence="6">Belongs to the Mrp/NBP35 ATP-binding proteins family.</text>
</comment>
<keyword evidence="3 6" id="KW-0067">ATP-binding</keyword>
<organism evidence="7 8">
    <name type="scientific">Irregularibacter muris</name>
    <dbReference type="NCBI Taxonomy" id="1796619"/>
    <lineage>
        <taxon>Bacteria</taxon>
        <taxon>Bacillati</taxon>
        <taxon>Bacillota</taxon>
        <taxon>Clostridia</taxon>
        <taxon>Eubacteriales</taxon>
        <taxon>Eubacteriaceae</taxon>
        <taxon>Irregularibacter</taxon>
    </lineage>
</organism>
<evidence type="ECO:0000256" key="5">
    <source>
        <dbReference type="ARBA" id="ARBA00023014"/>
    </source>
</evidence>
<dbReference type="InterPro" id="IPR044304">
    <property type="entry name" value="NUBPL-like"/>
</dbReference>
<accession>A0AAE3HEJ3</accession>
<dbReference type="GO" id="GO:0016226">
    <property type="term" value="P:iron-sulfur cluster assembly"/>
    <property type="evidence" value="ECO:0007669"/>
    <property type="project" value="InterPro"/>
</dbReference>
<dbReference type="FunFam" id="3.40.50.300:FF:001119">
    <property type="entry name" value="Iron-sulfur cluster carrier protein"/>
    <property type="match status" value="1"/>
</dbReference>